<sequence length="440" mass="52698">MCYKKPILNITTKGKSAIGIIKISFGYINKKILYFIFKKIFYRKIKNKFINYCFIYDYRNFLIDKIIVLYFEKPNSYTGEDVIEIHCHGNYYILKFIIDNFLKILKIYSIKLSKRGEFTKRGFLNNKIDIFELEIISNIINFKGNSFLKNIDINFKKILFSIYKLSKNLIIYFESELSKSGKNFYYSLTYIRNKIFFILKNITLFKNNNNSIIILGFSNSGKSTFINNLSSNNLSIISSLKGTTKNLIKKTININNLLFKVFDTPGVINFKNSIEYLNILFVIKKKKYSKIIFYIFDSFIFYNIFFYYIKRKIKKYQIIINILNKIDKIGKNFSLEIFINIYIKNIKIKISSKNGWGLNLIKSEIKRIGFKNNYNNRNIFYKIIKKSYKNINKSYIFFLKKKYLFFKNNFYKFLKNLSLIILKKNKIFFNKIFKKFCLGK</sequence>
<dbReference type="KEGG" id="ndl:NASALF_160"/>
<dbReference type="EMBL" id="CP006059">
    <property type="protein sequence ID" value="AGS33288.1"/>
    <property type="molecule type" value="Genomic_DNA"/>
</dbReference>
<evidence type="ECO:0000259" key="3">
    <source>
        <dbReference type="Pfam" id="PF10396"/>
    </source>
</evidence>
<proteinExistence type="predicted"/>
<dbReference type="NCBIfam" id="TIGR00231">
    <property type="entry name" value="small_GTP"/>
    <property type="match status" value="1"/>
</dbReference>
<dbReference type="Proteomes" id="UP000015382">
    <property type="component" value="Chromosome"/>
</dbReference>
<evidence type="ECO:0000256" key="1">
    <source>
        <dbReference type="SAM" id="Phobius"/>
    </source>
</evidence>
<dbReference type="InterPro" id="IPR027417">
    <property type="entry name" value="P-loop_NTPase"/>
</dbReference>
<organism evidence="4 5">
    <name type="scientific">Candidatus Nasuia deltocephalinicola str. NAS-ALF</name>
    <dbReference type="NCBI Taxonomy" id="1343077"/>
    <lineage>
        <taxon>Bacteria</taxon>
        <taxon>Pseudomonadati</taxon>
        <taxon>Pseudomonadota</taxon>
        <taxon>Betaproteobacteria</taxon>
        <taxon>Candidatus Nasuia</taxon>
    </lineage>
</organism>
<dbReference type="InterPro" id="IPR005225">
    <property type="entry name" value="Small_GTP-bd"/>
</dbReference>
<dbReference type="Pfam" id="PF01926">
    <property type="entry name" value="MMR_HSR1"/>
    <property type="match status" value="1"/>
</dbReference>
<reference evidence="4 5" key="1">
    <citation type="journal article" date="2013" name="Genome Biol. Evol.">
        <title>Small, smaller, smallest: the origins and evolution of ancient dual symbioses in a Phloem-feeding insect.</title>
        <authorList>
            <person name="Bennett G.M."/>
            <person name="Moran N.A."/>
        </authorList>
    </citation>
    <scope>NUCLEOTIDE SEQUENCE [LARGE SCALE GENOMIC DNA]</scope>
    <source>
        <strain evidence="4 5">ALF</strain>
    </source>
</reference>
<dbReference type="InterPro" id="IPR006073">
    <property type="entry name" value="GTP-bd"/>
</dbReference>
<dbReference type="InterPro" id="IPR018948">
    <property type="entry name" value="GTP-bd_TrmE_N"/>
</dbReference>
<dbReference type="GO" id="GO:0002098">
    <property type="term" value="P:tRNA wobble uridine modification"/>
    <property type="evidence" value="ECO:0007669"/>
    <property type="project" value="TreeGrafter"/>
</dbReference>
<dbReference type="GO" id="GO:0005737">
    <property type="term" value="C:cytoplasm"/>
    <property type="evidence" value="ECO:0007669"/>
    <property type="project" value="TreeGrafter"/>
</dbReference>
<name>S5TF29_9PROT</name>
<feature type="domain" description="G" evidence="2">
    <location>
        <begin position="212"/>
        <end position="309"/>
    </location>
</feature>
<dbReference type="CDD" id="cd14858">
    <property type="entry name" value="TrmE_N"/>
    <property type="match status" value="1"/>
</dbReference>
<dbReference type="InterPro" id="IPR027266">
    <property type="entry name" value="TrmE/GcvT-like"/>
</dbReference>
<evidence type="ECO:0000313" key="5">
    <source>
        <dbReference type="Proteomes" id="UP000015382"/>
    </source>
</evidence>
<dbReference type="Pfam" id="PF10396">
    <property type="entry name" value="TrmE_N"/>
    <property type="match status" value="1"/>
</dbReference>
<dbReference type="GO" id="GO:0030488">
    <property type="term" value="P:tRNA methylation"/>
    <property type="evidence" value="ECO:0007669"/>
    <property type="project" value="TreeGrafter"/>
</dbReference>
<accession>S5TF29</accession>
<keyword evidence="1" id="KW-1133">Transmembrane helix</keyword>
<dbReference type="Gene3D" id="3.40.50.300">
    <property type="entry name" value="P-loop containing nucleotide triphosphate hydrolases"/>
    <property type="match status" value="1"/>
</dbReference>
<dbReference type="OrthoDB" id="9805918at2"/>
<dbReference type="GO" id="GO:0005525">
    <property type="term" value="F:GTP binding"/>
    <property type="evidence" value="ECO:0007669"/>
    <property type="project" value="InterPro"/>
</dbReference>
<keyword evidence="5" id="KW-1185">Reference proteome</keyword>
<dbReference type="PANTHER" id="PTHR42714:SF6">
    <property type="entry name" value="TRANSLATION INITIATION FACTOR IF-2"/>
    <property type="match status" value="1"/>
</dbReference>
<protein>
    <submittedName>
        <fullName evidence="4">GTPase and tRNA-U34 5-formylation enzyme</fullName>
    </submittedName>
</protein>
<keyword evidence="1" id="KW-0472">Membrane</keyword>
<dbReference type="SUPFAM" id="SSF103025">
    <property type="entry name" value="Folate-binding domain"/>
    <property type="match status" value="1"/>
</dbReference>
<evidence type="ECO:0000313" key="4">
    <source>
        <dbReference type="EMBL" id="AGS33288.1"/>
    </source>
</evidence>
<dbReference type="InterPro" id="IPR027368">
    <property type="entry name" value="MnmE_dom2"/>
</dbReference>
<feature type="domain" description="GTP-binding protein TrmE N-terminal" evidence="3">
    <location>
        <begin position="10"/>
        <end position="127"/>
    </location>
</feature>
<dbReference type="PATRIC" id="fig|1343077.3.peg.175"/>
<dbReference type="AlphaFoldDB" id="S5TF29"/>
<evidence type="ECO:0000259" key="2">
    <source>
        <dbReference type="Pfam" id="PF01926"/>
    </source>
</evidence>
<gene>
    <name evidence="4" type="primary">mnmE</name>
    <name evidence="4" type="ORF">NASALF_160</name>
</gene>
<keyword evidence="1" id="KW-0812">Transmembrane</keyword>
<feature type="transmembrane region" description="Helical" evidence="1">
    <location>
        <begin position="291"/>
        <end position="309"/>
    </location>
</feature>
<dbReference type="HOGENOM" id="CLU_019624_4_1_4"/>
<dbReference type="Gene3D" id="1.20.120.430">
    <property type="entry name" value="tRNA modification GTPase MnmE domain 2"/>
    <property type="match status" value="1"/>
</dbReference>
<dbReference type="PANTHER" id="PTHR42714">
    <property type="entry name" value="TRNA MODIFICATION GTPASE GTPBP3"/>
    <property type="match status" value="1"/>
</dbReference>
<dbReference type="SUPFAM" id="SSF52540">
    <property type="entry name" value="P-loop containing nucleoside triphosphate hydrolases"/>
    <property type="match status" value="1"/>
</dbReference>
<dbReference type="Gene3D" id="3.30.1360.120">
    <property type="entry name" value="Probable tRNA modification gtpase trme, domain 1"/>
    <property type="match status" value="1"/>
</dbReference>